<comment type="caution">
    <text evidence="5">The sequence shown here is derived from an EMBL/GenBank/DDBJ whole genome shotgun (WGS) entry which is preliminary data.</text>
</comment>
<accession>A0A167VVH1</accession>
<keyword evidence="1 5" id="KW-0689">Ribosomal protein</keyword>
<evidence type="ECO:0000313" key="5">
    <source>
        <dbReference type="EMBL" id="OAA63025.1"/>
    </source>
</evidence>
<evidence type="ECO:0000256" key="1">
    <source>
        <dbReference type="ARBA" id="ARBA00022980"/>
    </source>
</evidence>
<evidence type="ECO:0000256" key="2">
    <source>
        <dbReference type="ARBA" id="ARBA00023274"/>
    </source>
</evidence>
<dbReference type="InterPro" id="IPR001648">
    <property type="entry name" value="Ribosomal_bS18"/>
</dbReference>
<dbReference type="GeneID" id="30021193"/>
<keyword evidence="2" id="KW-0687">Ribonucleoprotein</keyword>
<dbReference type="OrthoDB" id="21463at2759"/>
<dbReference type="Gene3D" id="4.10.640.10">
    <property type="entry name" value="Ribosomal protein S18"/>
    <property type="match status" value="1"/>
</dbReference>
<feature type="region of interest" description="Disordered" evidence="4">
    <location>
        <begin position="1"/>
        <end position="67"/>
    </location>
</feature>
<dbReference type="GO" id="GO:0005840">
    <property type="term" value="C:ribosome"/>
    <property type="evidence" value="ECO:0007669"/>
    <property type="project" value="UniProtKB-KW"/>
</dbReference>
<dbReference type="RefSeq" id="XP_018704232.1">
    <property type="nucleotide sequence ID" value="XM_018848506.1"/>
</dbReference>
<evidence type="ECO:0000256" key="4">
    <source>
        <dbReference type="SAM" id="MobiDB-lite"/>
    </source>
</evidence>
<dbReference type="SUPFAM" id="SSF46911">
    <property type="entry name" value="Ribosomal protein S18"/>
    <property type="match status" value="1"/>
</dbReference>
<dbReference type="STRING" id="1081104.A0A167VVH1"/>
<proteinExistence type="predicted"/>
<dbReference type="InterPro" id="IPR036870">
    <property type="entry name" value="Ribosomal_bS18_sf"/>
</dbReference>
<sequence>MRAPSTPAVSFLRQFSSTAAAAHPPRETHPPVRTSTPSSTSRLQSINKDRMSVGGANSRSPGASSMHRIGQAYRERAAASLHMKQEQIDFLKNKKLSNEYLRQMPRRWVPGDVYSPHDLSPREMDKWRRRNQREADVVDILGLRPLDMYKNFSLIQEFTTSSGQIKHSKDTALRPVNQRKVAKMIRRIQGMGLYPTIHDHPELIRSDFYPSEQRRG</sequence>
<dbReference type="Proteomes" id="UP000076744">
    <property type="component" value="Unassembled WGS sequence"/>
</dbReference>
<dbReference type="Pfam" id="PF01084">
    <property type="entry name" value="Ribosomal_S18"/>
    <property type="match status" value="1"/>
</dbReference>
<dbReference type="GO" id="GO:0006412">
    <property type="term" value="P:translation"/>
    <property type="evidence" value="ECO:0007669"/>
    <property type="project" value="InterPro"/>
</dbReference>
<name>A0A167VVH1_CORFA</name>
<keyword evidence="6" id="KW-1185">Reference proteome</keyword>
<dbReference type="GO" id="GO:0003735">
    <property type="term" value="F:structural constituent of ribosome"/>
    <property type="evidence" value="ECO:0007669"/>
    <property type="project" value="InterPro"/>
</dbReference>
<dbReference type="GO" id="GO:1990904">
    <property type="term" value="C:ribonucleoprotein complex"/>
    <property type="evidence" value="ECO:0007669"/>
    <property type="project" value="UniProtKB-KW"/>
</dbReference>
<evidence type="ECO:0000313" key="6">
    <source>
        <dbReference type="Proteomes" id="UP000076744"/>
    </source>
</evidence>
<evidence type="ECO:0000256" key="3">
    <source>
        <dbReference type="ARBA" id="ARBA00035264"/>
    </source>
</evidence>
<dbReference type="AlphaFoldDB" id="A0A167VVH1"/>
<organism evidence="5 6">
    <name type="scientific">Cordyceps fumosorosea (strain ARSEF 2679)</name>
    <name type="common">Isaria fumosorosea</name>
    <dbReference type="NCBI Taxonomy" id="1081104"/>
    <lineage>
        <taxon>Eukaryota</taxon>
        <taxon>Fungi</taxon>
        <taxon>Dikarya</taxon>
        <taxon>Ascomycota</taxon>
        <taxon>Pezizomycotina</taxon>
        <taxon>Sordariomycetes</taxon>
        <taxon>Hypocreomycetidae</taxon>
        <taxon>Hypocreales</taxon>
        <taxon>Cordycipitaceae</taxon>
        <taxon>Cordyceps</taxon>
    </lineage>
</organism>
<feature type="compositionally biased region" description="Low complexity" evidence="4">
    <location>
        <begin position="31"/>
        <end position="41"/>
    </location>
</feature>
<gene>
    <name evidence="5" type="ORF">ISF_04901</name>
</gene>
<dbReference type="EMBL" id="AZHB01000011">
    <property type="protein sequence ID" value="OAA63025.1"/>
    <property type="molecule type" value="Genomic_DNA"/>
</dbReference>
<protein>
    <recommendedName>
        <fullName evidence="3">Small ribosomal subunit protein bS18m</fullName>
    </recommendedName>
</protein>
<reference evidence="5 6" key="1">
    <citation type="journal article" date="2016" name="Genome Biol. Evol.">
        <title>Divergent and convergent evolution of fungal pathogenicity.</title>
        <authorList>
            <person name="Shang Y."/>
            <person name="Xiao G."/>
            <person name="Zheng P."/>
            <person name="Cen K."/>
            <person name="Zhan S."/>
            <person name="Wang C."/>
        </authorList>
    </citation>
    <scope>NUCLEOTIDE SEQUENCE [LARGE SCALE GENOMIC DNA]</scope>
    <source>
        <strain evidence="5 6">ARSEF 2679</strain>
    </source>
</reference>